<gene>
    <name evidence="9" type="ORF">KPH14_004081</name>
</gene>
<evidence type="ECO:0000256" key="1">
    <source>
        <dbReference type="ARBA" id="ARBA00022723"/>
    </source>
</evidence>
<dbReference type="InterPro" id="IPR022735">
    <property type="entry name" value="bMERB_dom"/>
</dbReference>
<dbReference type="EMBL" id="JAIFRP010000006">
    <property type="protein sequence ID" value="KAK2588006.1"/>
    <property type="molecule type" value="Genomic_DNA"/>
</dbReference>
<feature type="compositionally biased region" description="Polar residues" evidence="6">
    <location>
        <begin position="419"/>
        <end position="430"/>
    </location>
</feature>
<dbReference type="PANTHER" id="PTHR23167:SF84">
    <property type="entry name" value="ALPHA ACTININ 3-RELATED"/>
    <property type="match status" value="1"/>
</dbReference>
<evidence type="ECO:0000256" key="5">
    <source>
        <dbReference type="SAM" id="Coils"/>
    </source>
</evidence>
<feature type="region of interest" description="Disordered" evidence="6">
    <location>
        <begin position="873"/>
        <end position="896"/>
    </location>
</feature>
<evidence type="ECO:0000259" key="7">
    <source>
        <dbReference type="PROSITE" id="PS50023"/>
    </source>
</evidence>
<feature type="compositionally biased region" description="Acidic residues" evidence="6">
    <location>
        <begin position="88"/>
        <end position="120"/>
    </location>
</feature>
<evidence type="ECO:0000259" key="8">
    <source>
        <dbReference type="PROSITE" id="PS51848"/>
    </source>
</evidence>
<evidence type="ECO:0000256" key="4">
    <source>
        <dbReference type="PROSITE-ProRule" id="PRU00125"/>
    </source>
</evidence>
<comment type="caution">
    <text evidence="9">The sequence shown here is derived from an EMBL/GenBank/DDBJ whole genome shotgun (WGS) entry which is preliminary data.</text>
</comment>
<dbReference type="Pfam" id="PF12130">
    <property type="entry name" value="bMERB_dom"/>
    <property type="match status" value="1"/>
</dbReference>
<dbReference type="AlphaFoldDB" id="A0AAD9RZE8"/>
<dbReference type="GO" id="GO:0046872">
    <property type="term" value="F:metal ion binding"/>
    <property type="evidence" value="ECO:0007669"/>
    <property type="project" value="UniProtKB-KW"/>
</dbReference>
<dbReference type="InterPro" id="IPR050540">
    <property type="entry name" value="F-actin_Monoox_Mical"/>
</dbReference>
<reference evidence="9" key="1">
    <citation type="submission" date="2021-08" db="EMBL/GenBank/DDBJ databases">
        <authorList>
            <person name="Misof B."/>
            <person name="Oliver O."/>
            <person name="Podsiadlowski L."/>
            <person name="Donath A."/>
            <person name="Peters R."/>
            <person name="Mayer C."/>
            <person name="Rust J."/>
            <person name="Gunkel S."/>
            <person name="Lesny P."/>
            <person name="Martin S."/>
            <person name="Oeyen J.P."/>
            <person name="Petersen M."/>
            <person name="Panagiotis P."/>
            <person name="Wilbrandt J."/>
            <person name="Tanja T."/>
        </authorList>
    </citation>
    <scope>NUCLEOTIDE SEQUENCE</scope>
    <source>
        <strain evidence="9">GBR_01_08_01A</strain>
        <tissue evidence="9">Thorax + abdomen</tissue>
    </source>
</reference>
<protein>
    <recommendedName>
        <fullName evidence="11">MICAL-like protein 1</fullName>
    </recommendedName>
</protein>
<dbReference type="Proteomes" id="UP001258017">
    <property type="component" value="Unassembled WGS sequence"/>
</dbReference>
<dbReference type="PANTHER" id="PTHR23167">
    <property type="entry name" value="CALPONIN HOMOLOGY DOMAIN-CONTAINING PROTEIN DDB_G0272472-RELATED"/>
    <property type="match status" value="1"/>
</dbReference>
<dbReference type="SMART" id="SM01203">
    <property type="entry name" value="DUF3585"/>
    <property type="match status" value="1"/>
</dbReference>
<sequence length="896" mass="101950">MRRDPCAACGLPVFLAEKLVIGHAAYHRTCFRCARCGHQLMPDNYYETEEGQYCCETCPDEERTFLSSSSLLLATGRRPREQRKYNDEGAEEASEEQEEEEEEDEEVEDREEDEDLEEGVSVEIKGKEEKEEMPMTDNRVSGYGHRRSLSDEEKTKRKMVLELKDNEEVVVLGRKRSVDAQIPDLISQTSRMRLDFMASQLYSEKSGEDSPIEERIIRKSTFSGTEDVADNDNADAAAVDNDEGEKEEKERCSPSKDESTSLVDPPKPSTTEAKNSKEEAASLPLSQEIHSNRSPTQSREDATLTAQNDSNKLQVPSPPVRTNRRNHVPKDEQLSRSLVEEEIDSRKERKEPVEQRATFDSVDESLADVSLSTAQGIDLSTSEEYPEELNPFKSDEEELEEHEGDKDTEGEYQTALDGSRNTSKISTNPFDDSADDDEDKKEEKEVPLSPLKTTVLPAKRRLTAPQISLNPFSSDEEDESDTESKPIVLPGTVPVPKPRTITNISELGLIQKTSDLNRRGVYASNSSITSTESFSTPSGTYKKKKPAPLPPTAKELFPSTGYRSVSPRTTPRTRKAKPAPPPPIITSTPNASVGTPLTLEESPINKTDEIAENRVNNMWEDQKNNKDEANRNRQSLTSISCSESPSFKSYPDKSVQGKWKRKKGPAPPRPIPHRRKIKVMSMKDVKLELDEIELQQQGLERQGVRLEQLIRDKCETGARVDESSLSLDVEELILELFALVNEKNELFRRQAELMLLRRQQRLEEEHADVEYQIRCLMCQPEATKTDFDKQREEALIQRLVEIVERRNEIVECLEMDRKRAVEEDKSIHKHMGLFAARNKDATNSNNESSNSMKSKKIKIKEKIKEKKFKKLAKKDADKDVDETEVKLKRHNKRKWF</sequence>
<feature type="compositionally biased region" description="Basic and acidic residues" evidence="6">
    <location>
        <begin position="246"/>
        <end position="259"/>
    </location>
</feature>
<dbReference type="Pfam" id="PF00412">
    <property type="entry name" value="LIM"/>
    <property type="match status" value="1"/>
</dbReference>
<keyword evidence="2 4" id="KW-0862">Zinc</keyword>
<feature type="region of interest" description="Disordered" evidence="6">
    <location>
        <begin position="69"/>
        <end position="155"/>
    </location>
</feature>
<feature type="compositionally biased region" description="Basic and acidic residues" evidence="6">
    <location>
        <begin position="124"/>
        <end position="133"/>
    </location>
</feature>
<name>A0AAD9RZE8_9HYME</name>
<evidence type="ECO:0000256" key="2">
    <source>
        <dbReference type="ARBA" id="ARBA00022833"/>
    </source>
</evidence>
<keyword evidence="10" id="KW-1185">Reference proteome</keyword>
<evidence type="ECO:0000313" key="9">
    <source>
        <dbReference type="EMBL" id="KAK2588006.1"/>
    </source>
</evidence>
<feature type="compositionally biased region" description="Low complexity" evidence="6">
    <location>
        <begin position="524"/>
        <end position="538"/>
    </location>
</feature>
<feature type="domain" description="LIM zinc-binding" evidence="7">
    <location>
        <begin position="4"/>
        <end position="65"/>
    </location>
</feature>
<evidence type="ECO:0000256" key="3">
    <source>
        <dbReference type="ARBA" id="ARBA00023038"/>
    </source>
</evidence>
<keyword evidence="1 4" id="KW-0479">Metal-binding</keyword>
<evidence type="ECO:0000313" key="10">
    <source>
        <dbReference type="Proteomes" id="UP001258017"/>
    </source>
</evidence>
<keyword evidence="5" id="KW-0175">Coiled coil</keyword>
<evidence type="ECO:0000256" key="6">
    <source>
        <dbReference type="SAM" id="MobiDB-lite"/>
    </source>
</evidence>
<feature type="compositionally biased region" description="Basic residues" evidence="6">
    <location>
        <begin position="887"/>
        <end position="896"/>
    </location>
</feature>
<reference evidence="9" key="2">
    <citation type="journal article" date="2023" name="Commun. Biol.">
        <title>Intrasexual cuticular hydrocarbon dimorphism in a wasp sheds light on hydrocarbon biosynthesis genes in Hymenoptera.</title>
        <authorList>
            <person name="Moris V.C."/>
            <person name="Podsiadlowski L."/>
            <person name="Martin S."/>
            <person name="Oeyen J.P."/>
            <person name="Donath A."/>
            <person name="Petersen M."/>
            <person name="Wilbrandt J."/>
            <person name="Misof B."/>
            <person name="Liedtke D."/>
            <person name="Thamm M."/>
            <person name="Scheiner R."/>
            <person name="Schmitt T."/>
            <person name="Niehuis O."/>
        </authorList>
    </citation>
    <scope>NUCLEOTIDE SEQUENCE</scope>
    <source>
        <strain evidence="9">GBR_01_08_01A</strain>
    </source>
</reference>
<feature type="region of interest" description="Disordered" evidence="6">
    <location>
        <begin position="837"/>
        <end position="859"/>
    </location>
</feature>
<feature type="compositionally biased region" description="Basic and acidic residues" evidence="6">
    <location>
        <begin position="620"/>
        <end position="631"/>
    </location>
</feature>
<dbReference type="SMART" id="SM00132">
    <property type="entry name" value="LIM"/>
    <property type="match status" value="1"/>
</dbReference>
<feature type="compositionally biased region" description="Basic and acidic residues" evidence="6">
    <location>
        <begin position="78"/>
        <end position="87"/>
    </location>
</feature>
<organism evidence="9 10">
    <name type="scientific">Odynerus spinipes</name>
    <dbReference type="NCBI Taxonomy" id="1348599"/>
    <lineage>
        <taxon>Eukaryota</taxon>
        <taxon>Metazoa</taxon>
        <taxon>Ecdysozoa</taxon>
        <taxon>Arthropoda</taxon>
        <taxon>Hexapoda</taxon>
        <taxon>Insecta</taxon>
        <taxon>Pterygota</taxon>
        <taxon>Neoptera</taxon>
        <taxon>Endopterygota</taxon>
        <taxon>Hymenoptera</taxon>
        <taxon>Apocrita</taxon>
        <taxon>Aculeata</taxon>
        <taxon>Vespoidea</taxon>
        <taxon>Vespidae</taxon>
        <taxon>Eumeninae</taxon>
        <taxon>Odynerus</taxon>
    </lineage>
</organism>
<feature type="region of interest" description="Disordered" evidence="6">
    <location>
        <begin position="523"/>
        <end position="673"/>
    </location>
</feature>
<dbReference type="CDD" id="cd09400">
    <property type="entry name" value="LIM_like_1"/>
    <property type="match status" value="1"/>
</dbReference>
<accession>A0AAD9RZE8</accession>
<feature type="compositionally biased region" description="Polar residues" evidence="6">
    <location>
        <begin position="284"/>
        <end position="297"/>
    </location>
</feature>
<dbReference type="PROSITE" id="PS50023">
    <property type="entry name" value="LIM_DOMAIN_2"/>
    <property type="match status" value="1"/>
</dbReference>
<dbReference type="InterPro" id="IPR001781">
    <property type="entry name" value="Znf_LIM"/>
</dbReference>
<feature type="compositionally biased region" description="Polar residues" evidence="6">
    <location>
        <begin position="841"/>
        <end position="852"/>
    </location>
</feature>
<feature type="region of interest" description="Disordered" evidence="6">
    <location>
        <begin position="220"/>
        <end position="499"/>
    </location>
</feature>
<feature type="coiled-coil region" evidence="5">
    <location>
        <begin position="682"/>
        <end position="709"/>
    </location>
</feature>
<dbReference type="PROSITE" id="PS00478">
    <property type="entry name" value="LIM_DOMAIN_1"/>
    <property type="match status" value="1"/>
</dbReference>
<feature type="compositionally biased region" description="Polar residues" evidence="6">
    <location>
        <begin position="632"/>
        <end position="647"/>
    </location>
</feature>
<proteinExistence type="predicted"/>
<feature type="compositionally biased region" description="Polar residues" evidence="6">
    <location>
        <begin position="370"/>
        <end position="383"/>
    </location>
</feature>
<feature type="compositionally biased region" description="Polar residues" evidence="6">
    <location>
        <begin position="304"/>
        <end position="314"/>
    </location>
</feature>
<dbReference type="Gene3D" id="2.10.110.10">
    <property type="entry name" value="Cysteine Rich Protein"/>
    <property type="match status" value="1"/>
</dbReference>
<evidence type="ECO:0008006" key="11">
    <source>
        <dbReference type="Google" id="ProtNLM"/>
    </source>
</evidence>
<dbReference type="PROSITE" id="PS51848">
    <property type="entry name" value="BMERB"/>
    <property type="match status" value="1"/>
</dbReference>
<feature type="compositionally biased region" description="Basic and acidic residues" evidence="6">
    <location>
        <begin position="344"/>
        <end position="354"/>
    </location>
</feature>
<keyword evidence="3 4" id="KW-0440">LIM domain</keyword>
<feature type="domain" description="BMERB" evidence="8">
    <location>
        <begin position="669"/>
        <end position="829"/>
    </location>
</feature>